<dbReference type="AlphaFoldDB" id="A0A223V4P9"/>
<accession>A0A223V4P9</accession>
<keyword evidence="1" id="KW-1133">Transmembrane helix</keyword>
<sequence>MTSKKRHWFWNLLLVITIVVCVTVLTMHYKNWIKNTPDHVRLLSGFYLEKVPYSDLDSVVFVERIPPMLRLNGFSALEKEKGIFQEFKDSLTDKKIYVFVDNISQPKIKLVYKDSLKLYFNLKDSVETVNMFNDLKGKLQVDPLN</sequence>
<keyword evidence="3" id="KW-1185">Reference proteome</keyword>
<dbReference type="OrthoDB" id="1441845at2"/>
<name>A0A223V4P9_9FLAO</name>
<evidence type="ECO:0000313" key="3">
    <source>
        <dbReference type="Proteomes" id="UP000215244"/>
    </source>
</evidence>
<dbReference type="Proteomes" id="UP000215244">
    <property type="component" value="Chromosome"/>
</dbReference>
<evidence type="ECO:0000256" key="1">
    <source>
        <dbReference type="SAM" id="Phobius"/>
    </source>
</evidence>
<keyword evidence="1" id="KW-0472">Membrane</keyword>
<proteinExistence type="predicted"/>
<organism evidence="2 3">
    <name type="scientific">Maribacter cobaltidurans</name>
    <dbReference type="NCBI Taxonomy" id="1178778"/>
    <lineage>
        <taxon>Bacteria</taxon>
        <taxon>Pseudomonadati</taxon>
        <taxon>Bacteroidota</taxon>
        <taxon>Flavobacteriia</taxon>
        <taxon>Flavobacteriales</taxon>
        <taxon>Flavobacteriaceae</taxon>
        <taxon>Maribacter</taxon>
    </lineage>
</organism>
<protein>
    <submittedName>
        <fullName evidence="2">Uncharacterized protein</fullName>
    </submittedName>
</protein>
<dbReference type="EMBL" id="CP022957">
    <property type="protein sequence ID" value="ASV29988.1"/>
    <property type="molecule type" value="Genomic_DNA"/>
</dbReference>
<feature type="transmembrane region" description="Helical" evidence="1">
    <location>
        <begin position="7"/>
        <end position="29"/>
    </location>
</feature>
<keyword evidence="1" id="KW-0812">Transmembrane</keyword>
<evidence type="ECO:0000313" key="2">
    <source>
        <dbReference type="EMBL" id="ASV29988.1"/>
    </source>
</evidence>
<dbReference type="RefSeq" id="WP_094996609.1">
    <property type="nucleotide sequence ID" value="NZ_BMJL01000006.1"/>
</dbReference>
<gene>
    <name evidence="2" type="ORF">CJ263_06995</name>
</gene>
<dbReference type="KEGG" id="marb:CJ263_06995"/>
<reference evidence="2 3" key="1">
    <citation type="submission" date="2017-08" db="EMBL/GenBank/DDBJ databases">
        <title>The complete genome sequence of Maribacter sp. B1, isolated from deep-sea sediment.</title>
        <authorList>
            <person name="Wu Y.-H."/>
            <person name="Cheng H."/>
            <person name="Xu X.-W."/>
        </authorList>
    </citation>
    <scope>NUCLEOTIDE SEQUENCE [LARGE SCALE GENOMIC DNA]</scope>
    <source>
        <strain evidence="2 3">B1</strain>
    </source>
</reference>